<accession>A0A956LVV1</accession>
<evidence type="ECO:0000256" key="1">
    <source>
        <dbReference type="ARBA" id="ARBA00023125"/>
    </source>
</evidence>
<dbReference type="CDD" id="cd00383">
    <property type="entry name" value="trans_reg_C"/>
    <property type="match status" value="1"/>
</dbReference>
<dbReference type="InterPro" id="IPR050471">
    <property type="entry name" value="AB_hydrolase"/>
</dbReference>
<protein>
    <submittedName>
        <fullName evidence="4">Alpha/beta hydrolase</fullName>
    </submittedName>
</protein>
<dbReference type="PROSITE" id="PS51755">
    <property type="entry name" value="OMPR_PHOB"/>
    <property type="match status" value="1"/>
</dbReference>
<dbReference type="Gene3D" id="3.40.50.1820">
    <property type="entry name" value="alpha/beta hydrolase"/>
    <property type="match status" value="1"/>
</dbReference>
<dbReference type="EMBL" id="JAGQHR010000016">
    <property type="protein sequence ID" value="MCA9726288.1"/>
    <property type="molecule type" value="Genomic_DNA"/>
</dbReference>
<dbReference type="SUPFAM" id="SSF53474">
    <property type="entry name" value="alpha/beta-Hydrolases"/>
    <property type="match status" value="1"/>
</dbReference>
<dbReference type="GO" id="GO:0003677">
    <property type="term" value="F:DNA binding"/>
    <property type="evidence" value="ECO:0007669"/>
    <property type="project" value="UniProtKB-UniRule"/>
</dbReference>
<evidence type="ECO:0000313" key="4">
    <source>
        <dbReference type="EMBL" id="MCA9726288.1"/>
    </source>
</evidence>
<dbReference type="Gene3D" id="1.10.10.10">
    <property type="entry name" value="Winged helix-like DNA-binding domain superfamily/Winged helix DNA-binding domain"/>
    <property type="match status" value="1"/>
</dbReference>
<dbReference type="PANTHER" id="PTHR43433:SF8">
    <property type="entry name" value="BIFUNCTIONAL LIPASE_ADENYLATE CYCLASE LIPJ"/>
    <property type="match status" value="1"/>
</dbReference>
<sequence length="389" mass="43500">MIYRFGPYELDEENRELRRGGAPIDLQPLVFQLLATLVRNHRRVVPKDELIALLWPSVIVTDASLQRAISLARTVLQDESHTLIRTLHRYGYRFSGLVQIRDSGTEPTDAPSDPPPFDAPEIRHVRTQDGVDIAFWTLGEGPPLVYVPNLLWSHGVLEWELPDIRNWYARLARHRLLIRFDPRGTGASQRRLTSYSIAAIQHDLDAVAGALGLSSFDLFGDLNSGAVAMRYAAKHPDRVSRLVLWHAFARTKDIDGPKMNMLSSLQPLMVQDWETYTETRAHMGFGWSDGASAHRYAALLRACVDPETALQSYRAGRRDDVTALLPRIGCPTLILHRRGFYFWDTSPSQGLAEKIPNARTVLLDGAGSAPFLGDTEGVIDAIEGFLGSD</sequence>
<comment type="caution">
    <text evidence="4">The sequence shown here is derived from an EMBL/GenBank/DDBJ whole genome shotgun (WGS) entry which is preliminary data.</text>
</comment>
<keyword evidence="4" id="KW-0378">Hydrolase</keyword>
<dbReference type="InterPro" id="IPR029058">
    <property type="entry name" value="AB_hydrolase_fold"/>
</dbReference>
<feature type="domain" description="OmpR/PhoB-type" evidence="3">
    <location>
        <begin position="1"/>
        <end position="96"/>
    </location>
</feature>
<proteinExistence type="predicted"/>
<evidence type="ECO:0000256" key="2">
    <source>
        <dbReference type="PROSITE-ProRule" id="PRU01091"/>
    </source>
</evidence>
<dbReference type="GO" id="GO:0006355">
    <property type="term" value="P:regulation of DNA-templated transcription"/>
    <property type="evidence" value="ECO:0007669"/>
    <property type="project" value="InterPro"/>
</dbReference>
<dbReference type="SMART" id="SM00862">
    <property type="entry name" value="Trans_reg_C"/>
    <property type="match status" value="1"/>
</dbReference>
<dbReference type="PANTHER" id="PTHR43433">
    <property type="entry name" value="HYDROLASE, ALPHA/BETA FOLD FAMILY PROTEIN"/>
    <property type="match status" value="1"/>
</dbReference>
<dbReference type="AlphaFoldDB" id="A0A956LVV1"/>
<evidence type="ECO:0000313" key="5">
    <source>
        <dbReference type="Proteomes" id="UP000697710"/>
    </source>
</evidence>
<dbReference type="InterPro" id="IPR036388">
    <property type="entry name" value="WH-like_DNA-bd_sf"/>
</dbReference>
<evidence type="ECO:0000259" key="3">
    <source>
        <dbReference type="PROSITE" id="PS51755"/>
    </source>
</evidence>
<name>A0A956LVV1_UNCEI</name>
<dbReference type="Pfam" id="PF00486">
    <property type="entry name" value="Trans_reg_C"/>
    <property type="match status" value="1"/>
</dbReference>
<feature type="DNA-binding region" description="OmpR/PhoB-type" evidence="2">
    <location>
        <begin position="1"/>
        <end position="96"/>
    </location>
</feature>
<keyword evidence="1 2" id="KW-0238">DNA-binding</keyword>
<dbReference type="GO" id="GO:0000160">
    <property type="term" value="P:phosphorelay signal transduction system"/>
    <property type="evidence" value="ECO:0007669"/>
    <property type="project" value="InterPro"/>
</dbReference>
<dbReference type="Proteomes" id="UP000697710">
    <property type="component" value="Unassembled WGS sequence"/>
</dbReference>
<dbReference type="GO" id="GO:0016787">
    <property type="term" value="F:hydrolase activity"/>
    <property type="evidence" value="ECO:0007669"/>
    <property type="project" value="UniProtKB-KW"/>
</dbReference>
<gene>
    <name evidence="4" type="ORF">KC729_01300</name>
</gene>
<reference evidence="4" key="2">
    <citation type="journal article" date="2021" name="Microbiome">
        <title>Successional dynamics and alternative stable states in a saline activated sludge microbial community over 9 years.</title>
        <authorList>
            <person name="Wang Y."/>
            <person name="Ye J."/>
            <person name="Ju F."/>
            <person name="Liu L."/>
            <person name="Boyd J.A."/>
            <person name="Deng Y."/>
            <person name="Parks D.H."/>
            <person name="Jiang X."/>
            <person name="Yin X."/>
            <person name="Woodcroft B.J."/>
            <person name="Tyson G.W."/>
            <person name="Hugenholtz P."/>
            <person name="Polz M.F."/>
            <person name="Zhang T."/>
        </authorList>
    </citation>
    <scope>NUCLEOTIDE SEQUENCE</scope>
    <source>
        <strain evidence="4">HKST-UBA01</strain>
    </source>
</reference>
<dbReference type="InterPro" id="IPR001867">
    <property type="entry name" value="OmpR/PhoB-type_DNA-bd"/>
</dbReference>
<dbReference type="SUPFAM" id="SSF46894">
    <property type="entry name" value="C-terminal effector domain of the bipartite response regulators"/>
    <property type="match status" value="1"/>
</dbReference>
<dbReference type="Pfam" id="PF00561">
    <property type="entry name" value="Abhydrolase_1"/>
    <property type="match status" value="1"/>
</dbReference>
<reference evidence="4" key="1">
    <citation type="submission" date="2020-04" db="EMBL/GenBank/DDBJ databases">
        <authorList>
            <person name="Zhang T."/>
        </authorList>
    </citation>
    <scope>NUCLEOTIDE SEQUENCE</scope>
    <source>
        <strain evidence="4">HKST-UBA01</strain>
    </source>
</reference>
<dbReference type="InterPro" id="IPR000073">
    <property type="entry name" value="AB_hydrolase_1"/>
</dbReference>
<organism evidence="4 5">
    <name type="scientific">Eiseniibacteriota bacterium</name>
    <dbReference type="NCBI Taxonomy" id="2212470"/>
    <lineage>
        <taxon>Bacteria</taxon>
        <taxon>Candidatus Eiseniibacteriota</taxon>
    </lineage>
</organism>
<dbReference type="InterPro" id="IPR016032">
    <property type="entry name" value="Sig_transdc_resp-reg_C-effctor"/>
</dbReference>